<feature type="region of interest" description="Disordered" evidence="1">
    <location>
        <begin position="1"/>
        <end position="66"/>
    </location>
</feature>
<feature type="compositionally biased region" description="Low complexity" evidence="1">
    <location>
        <begin position="185"/>
        <end position="209"/>
    </location>
</feature>
<evidence type="ECO:0000256" key="1">
    <source>
        <dbReference type="SAM" id="MobiDB-lite"/>
    </source>
</evidence>
<protein>
    <submittedName>
        <fullName evidence="2">Uncharacterized protein</fullName>
    </submittedName>
</protein>
<dbReference type="VEuPathDB" id="TriTrypDB:BSAL_08835"/>
<keyword evidence="3" id="KW-1185">Reference proteome</keyword>
<reference evidence="3" key="1">
    <citation type="submission" date="2015-09" db="EMBL/GenBank/DDBJ databases">
        <authorList>
            <consortium name="Pathogen Informatics"/>
        </authorList>
    </citation>
    <scope>NUCLEOTIDE SEQUENCE [LARGE SCALE GENOMIC DNA]</scope>
    <source>
        <strain evidence="3">Lake Konstanz</strain>
    </source>
</reference>
<organism evidence="2 3">
    <name type="scientific">Bodo saltans</name>
    <name type="common">Flagellated protozoan</name>
    <dbReference type="NCBI Taxonomy" id="75058"/>
    <lineage>
        <taxon>Eukaryota</taxon>
        <taxon>Discoba</taxon>
        <taxon>Euglenozoa</taxon>
        <taxon>Kinetoplastea</taxon>
        <taxon>Metakinetoplastina</taxon>
        <taxon>Eubodonida</taxon>
        <taxon>Bodonidae</taxon>
        <taxon>Bodo</taxon>
    </lineage>
</organism>
<feature type="compositionally biased region" description="Acidic residues" evidence="1">
    <location>
        <begin position="44"/>
        <end position="54"/>
    </location>
</feature>
<accession>A0A0S4JFH2</accession>
<feature type="compositionally biased region" description="Acidic residues" evidence="1">
    <location>
        <begin position="1"/>
        <end position="10"/>
    </location>
</feature>
<evidence type="ECO:0000313" key="2">
    <source>
        <dbReference type="EMBL" id="CUG87140.1"/>
    </source>
</evidence>
<feature type="region of interest" description="Disordered" evidence="1">
    <location>
        <begin position="176"/>
        <end position="242"/>
    </location>
</feature>
<sequence length="876" mass="94323">MSDRDEDETNSNDIPEAQDGGEEDLNETQPMEDDANNTTNAGEPADEEEEDEPLPPEKPWSGAFEIRLPQCAGPQVVRASDASLPSWLSYVLADDAFYFRHTLYPEAKKKGKKSSDELQNEDGEEGGAPPPPPPEEDGAGDEGEDGEGGGADATGCAPNRWLFISQQRDGTFHLVTELEDRDSRPSTTTPAPGGGRSAAATAAVDANDGIGEDEEDGAAGGNASGADDEEDGADGTSSKRPASANKNAAAAAAAAAPAEAVVELLNFKIDILTLAALKSYDIFAFMLSNIPSVSLDGLVDWALRESSCTEAVLAATAEIKTAVNEEKTNAANLLLAQRPVKQQQPPQDDEDGEKPSSAAALKPPPPPPTRVIIQQTKTNFEPFFSAISANGTRNQLLLRLARALAKSGCVPKGPIATETLLTTPDAVWLYLELLRAWPRSLIAQWTLPLAAEGDDPVDEDTRKTKPLSYVLGSMVLDNRRRSQRTVVGKAALRTSALRAFRGLMPAKLLTVEQGDDTIVCPAYSPKTDGTLPLSLTLLQSDLILLLIGSMEEASLAELFADILRLRAQHPNRALAHEDRTALWHSLFHNIHHLQPWAAQELIKAAPFNSLFLKGGLARVEDFSARYLFEYDGRFAQSPGACEEAVERHQFFLAHLAKKFTAKFWPELAESEATMIPLERQGLGYLSSVMEAQKAHRAVLEVTIQPAAQRKEQNIIDVLERAWVDGSSDDPVALHETIFHSTLMGLAMDAKNITVVKFLAQRASVVTVRTHGGTTADVGLLDEALRRGDHDLLRALIDLGLELTHGTRQGLVSGVGALQAPPDFDKVLPTEDAIAAADAASMALIEHWMLVNKDRIADPEKRNGLLLSLPIAVSATA</sequence>
<proteinExistence type="predicted"/>
<feature type="region of interest" description="Disordered" evidence="1">
    <location>
        <begin position="337"/>
        <end position="369"/>
    </location>
</feature>
<name>A0A0S4JFH2_BODSA</name>
<feature type="compositionally biased region" description="Acidic residues" evidence="1">
    <location>
        <begin position="134"/>
        <end position="147"/>
    </location>
</feature>
<feature type="compositionally biased region" description="Acidic residues" evidence="1">
    <location>
        <begin position="19"/>
        <end position="35"/>
    </location>
</feature>
<gene>
    <name evidence="2" type="ORF">BSAL_08835</name>
</gene>
<dbReference type="Proteomes" id="UP000051952">
    <property type="component" value="Unassembled WGS sequence"/>
</dbReference>
<feature type="region of interest" description="Disordered" evidence="1">
    <location>
        <begin position="104"/>
        <end position="160"/>
    </location>
</feature>
<dbReference type="AlphaFoldDB" id="A0A0S4JFH2"/>
<evidence type="ECO:0000313" key="3">
    <source>
        <dbReference type="Proteomes" id="UP000051952"/>
    </source>
</evidence>
<dbReference type="EMBL" id="CYKH01001453">
    <property type="protein sequence ID" value="CUG87140.1"/>
    <property type="molecule type" value="Genomic_DNA"/>
</dbReference>